<sequence length="150" mass="16745">MGFSDLEKLKQLSWYTTVPLLVFAWVLQDKVYLDPEFLTVLGGVSIVGSYFIKVIGILGISYIVWLGLVSRMGDMDNLFTMLLATFILSVAGVGFGISLMKPSDITLNFNMFWFLGFGSIAFNLYQMLTAKVESTEQDRKTASVEPNSSR</sequence>
<evidence type="ECO:0000313" key="3">
    <source>
        <dbReference type="Proteomes" id="UP000215999"/>
    </source>
</evidence>
<keyword evidence="1" id="KW-1133">Transmembrane helix</keyword>
<reference evidence="2 3" key="1">
    <citation type="journal article" date="2016" name="Antonie Van Leeuwenhoek">
        <title>Photobacterium sanguinicancri sp. nov. isolated from marine animals.</title>
        <authorList>
            <person name="Gomez-Gil B."/>
            <person name="Roque A."/>
            <person name="Rotllant G."/>
            <person name="Romalde J.L."/>
            <person name="Doce A."/>
            <person name="Eggermont M."/>
            <person name="Defoirdt T."/>
        </authorList>
    </citation>
    <scope>NUCLEOTIDE SEQUENCE [LARGE SCALE GENOMIC DNA]</scope>
    <source>
        <strain evidence="2 3">CAIM 1827</strain>
    </source>
</reference>
<protein>
    <submittedName>
        <fullName evidence="2">Uncharacterized protein</fullName>
    </submittedName>
</protein>
<feature type="transmembrane region" description="Helical" evidence="1">
    <location>
        <begin position="111"/>
        <end position="130"/>
    </location>
</feature>
<evidence type="ECO:0000256" key="1">
    <source>
        <dbReference type="SAM" id="Phobius"/>
    </source>
</evidence>
<keyword evidence="1" id="KW-0812">Transmembrane</keyword>
<name>A0ABX4FUQ1_9GAMM</name>
<gene>
    <name evidence="2" type="ORF">ASV53_18150</name>
</gene>
<organism evidence="2 3">
    <name type="scientific">Photobacterium sanguinicancri</name>
    <dbReference type="NCBI Taxonomy" id="875932"/>
    <lineage>
        <taxon>Bacteria</taxon>
        <taxon>Pseudomonadati</taxon>
        <taxon>Pseudomonadota</taxon>
        <taxon>Gammaproteobacteria</taxon>
        <taxon>Vibrionales</taxon>
        <taxon>Vibrionaceae</taxon>
        <taxon>Photobacterium</taxon>
    </lineage>
</organism>
<dbReference type="RefSeq" id="WP_094958124.1">
    <property type="nucleotide sequence ID" value="NZ_NOIF01000149.1"/>
</dbReference>
<keyword evidence="1" id="KW-0472">Membrane</keyword>
<feature type="transmembrane region" description="Helical" evidence="1">
    <location>
        <begin position="78"/>
        <end position="99"/>
    </location>
</feature>
<evidence type="ECO:0000313" key="2">
    <source>
        <dbReference type="EMBL" id="OZS42481.1"/>
    </source>
</evidence>
<proteinExistence type="predicted"/>
<comment type="caution">
    <text evidence="2">The sequence shown here is derived from an EMBL/GenBank/DDBJ whole genome shotgun (WGS) entry which is preliminary data.</text>
</comment>
<dbReference type="EMBL" id="NOIF01000149">
    <property type="protein sequence ID" value="OZS42481.1"/>
    <property type="molecule type" value="Genomic_DNA"/>
</dbReference>
<dbReference type="Proteomes" id="UP000215999">
    <property type="component" value="Unassembled WGS sequence"/>
</dbReference>
<feature type="transmembrane region" description="Helical" evidence="1">
    <location>
        <begin position="12"/>
        <end position="28"/>
    </location>
</feature>
<accession>A0ABX4FUQ1</accession>
<feature type="transmembrane region" description="Helical" evidence="1">
    <location>
        <begin position="40"/>
        <end position="66"/>
    </location>
</feature>
<keyword evidence="3" id="KW-1185">Reference proteome</keyword>